<gene>
    <name evidence="1" type="ORF">GCM10011389_07180</name>
</gene>
<comment type="caution">
    <text evidence="1">The sequence shown here is derived from an EMBL/GenBank/DDBJ whole genome shotgun (WGS) entry which is preliminary data.</text>
</comment>
<keyword evidence="2" id="KW-1185">Reference proteome</keyword>
<protein>
    <submittedName>
        <fullName evidence="1">Uncharacterized protein</fullName>
    </submittedName>
</protein>
<dbReference type="EMBL" id="BMIN01000002">
    <property type="protein sequence ID" value="GGD02301.1"/>
    <property type="molecule type" value="Genomic_DNA"/>
</dbReference>
<sequence>MKTQFMYETFKRQKEAGNLKQFNEVTKEELKEMFYHEIRTDEMIAYLFDVEKKIVTKKRYDLGLKINILEETEGPPKAMIDEYNGLLEIDKMEI</sequence>
<evidence type="ECO:0000313" key="1">
    <source>
        <dbReference type="EMBL" id="GGD02301.1"/>
    </source>
</evidence>
<organism evidence="1 2">
    <name type="scientific">Pontibacillus salipaludis</name>
    <dbReference type="NCBI Taxonomy" id="1697394"/>
    <lineage>
        <taxon>Bacteria</taxon>
        <taxon>Bacillati</taxon>
        <taxon>Bacillota</taxon>
        <taxon>Bacilli</taxon>
        <taxon>Bacillales</taxon>
        <taxon>Bacillaceae</taxon>
        <taxon>Pontibacillus</taxon>
    </lineage>
</organism>
<dbReference type="Proteomes" id="UP000642571">
    <property type="component" value="Unassembled WGS sequence"/>
</dbReference>
<proteinExistence type="predicted"/>
<reference evidence="2" key="1">
    <citation type="journal article" date="2019" name="Int. J. Syst. Evol. Microbiol.">
        <title>The Global Catalogue of Microorganisms (GCM) 10K type strain sequencing project: providing services to taxonomists for standard genome sequencing and annotation.</title>
        <authorList>
            <consortium name="The Broad Institute Genomics Platform"/>
            <consortium name="The Broad Institute Genome Sequencing Center for Infectious Disease"/>
            <person name="Wu L."/>
            <person name="Ma J."/>
        </authorList>
    </citation>
    <scope>NUCLEOTIDE SEQUENCE [LARGE SCALE GENOMIC DNA]</scope>
    <source>
        <strain evidence="2">CGMCC 1.15353</strain>
    </source>
</reference>
<accession>A0ABQ1PRY5</accession>
<name>A0ABQ1PRY5_9BACI</name>
<dbReference type="RefSeq" id="WP_188650974.1">
    <property type="nucleotide sequence ID" value="NZ_BMIN01000002.1"/>
</dbReference>
<evidence type="ECO:0000313" key="2">
    <source>
        <dbReference type="Proteomes" id="UP000642571"/>
    </source>
</evidence>